<dbReference type="STRING" id="1424294.Gferi_24655"/>
<dbReference type="KEGG" id="gfe:Gferi_24655"/>
<evidence type="ECO:0000313" key="2">
    <source>
        <dbReference type="Proteomes" id="UP000095743"/>
    </source>
</evidence>
<evidence type="ECO:0008006" key="3">
    <source>
        <dbReference type="Google" id="ProtNLM"/>
    </source>
</evidence>
<dbReference type="EMBL" id="CP017269">
    <property type="protein sequence ID" value="AOT72460.1"/>
    <property type="molecule type" value="Genomic_DNA"/>
</dbReference>
<reference evidence="1 2" key="1">
    <citation type="submission" date="2016-09" db="EMBL/GenBank/DDBJ databases">
        <title>Genomic analysis reveals versatility of anaerobic energy metabolism of Geosporobacter ferrireducens IRF9 of phylum Firmicutes.</title>
        <authorList>
            <person name="Kim S.-J."/>
        </authorList>
    </citation>
    <scope>NUCLEOTIDE SEQUENCE [LARGE SCALE GENOMIC DNA]</scope>
    <source>
        <strain evidence="1 2">IRF9</strain>
    </source>
</reference>
<name>A0A1D8GNG9_9FIRM</name>
<dbReference type="OrthoDB" id="1951221at2"/>
<dbReference type="Proteomes" id="UP000095743">
    <property type="component" value="Chromosome"/>
</dbReference>
<protein>
    <recommendedName>
        <fullName evidence="3">HEAT repeat domain-containing protein</fullName>
    </recommendedName>
</protein>
<proteinExistence type="predicted"/>
<dbReference type="SUPFAM" id="SSF48371">
    <property type="entry name" value="ARM repeat"/>
    <property type="match status" value="1"/>
</dbReference>
<accession>A0A1D8GNG9</accession>
<dbReference type="AlphaFoldDB" id="A0A1D8GNG9"/>
<dbReference type="RefSeq" id="WP_069980769.1">
    <property type="nucleotide sequence ID" value="NZ_CP017269.1"/>
</dbReference>
<keyword evidence="2" id="KW-1185">Reference proteome</keyword>
<evidence type="ECO:0000313" key="1">
    <source>
        <dbReference type="EMBL" id="AOT72460.1"/>
    </source>
</evidence>
<organism evidence="1 2">
    <name type="scientific">Geosporobacter ferrireducens</name>
    <dbReference type="NCBI Taxonomy" id="1424294"/>
    <lineage>
        <taxon>Bacteria</taxon>
        <taxon>Bacillati</taxon>
        <taxon>Bacillota</taxon>
        <taxon>Clostridia</taxon>
        <taxon>Peptostreptococcales</taxon>
        <taxon>Thermotaleaceae</taxon>
        <taxon>Geosporobacter</taxon>
    </lineage>
</organism>
<sequence length="202" mass="23925">MINLERLFTIEKENLLEFSKTLKAEDISQLVEWLTVKDDKLRYHSLLLLEHRSEEYNDVYPFWDIFCEKLRSTNSYQRSIGVMLIAANVKWDRENKIKITIDDYLRILDDEKPITVRQCIQSLKKIVAYRIDLHNKVASELISIDIMNIKPTMRKLILVDILNILVLIKKHNTSEEIDTYIYQALTGELLDKKAIKQIELML</sequence>
<gene>
    <name evidence="1" type="ORF">Gferi_24655</name>
</gene>
<dbReference type="InterPro" id="IPR016024">
    <property type="entry name" value="ARM-type_fold"/>
</dbReference>